<feature type="chain" id="PRO_5015515611" evidence="2">
    <location>
        <begin position="16"/>
        <end position="431"/>
    </location>
</feature>
<dbReference type="EMBL" id="PNEN01000481">
    <property type="protein sequence ID" value="PPJ57960.1"/>
    <property type="molecule type" value="Genomic_DNA"/>
</dbReference>
<feature type="signal peptide" evidence="2">
    <location>
        <begin position="1"/>
        <end position="15"/>
    </location>
</feature>
<sequence>MLRTLLLAAAAGVSAANIPSADIVERSNNPPSYLCSSSNKKCSQAKQLASVTAFCSSYLNVPKTATKTVTRCTTSTKTNTQVTGTVTKPASIVTTTVTGCVRPAITPASGGEPVGNSSPAAPSKRDAEQHAEKRHGSGLQKPSCLSDFKKPAEISAACGCLSLKPKPTKTVTTTRTETATRNVRKATTVTGPAVTSTVYAPPKSQPTFVIARDNGEAVYAPDSGQRRKRGTVFVRPPIELQGPPEFRDESYRPIDRSVLFKFQEPSDSLSGTLYALDLRNNGGGPGANLLPGIKAQPDSAESSQQDFRVEFTFPESPTLTPITCSISHSTVDGTCPLDCQALTTGDTNQELEGSDNWFIGPPAAVSSATYDLFAVTLGVGLEEIEEEQQQQEDPGPEVERGQSRGGNKKIKRNDWLEGIPTGHGGNPVVDN</sequence>
<proteinExistence type="predicted"/>
<evidence type="ECO:0000313" key="4">
    <source>
        <dbReference type="Proteomes" id="UP000237631"/>
    </source>
</evidence>
<evidence type="ECO:0000256" key="1">
    <source>
        <dbReference type="SAM" id="MobiDB-lite"/>
    </source>
</evidence>
<keyword evidence="2" id="KW-0732">Signal</keyword>
<dbReference type="Proteomes" id="UP000237631">
    <property type="component" value="Unassembled WGS sequence"/>
</dbReference>
<dbReference type="OrthoDB" id="3647772at2759"/>
<feature type="region of interest" description="Disordered" evidence="1">
    <location>
        <begin position="104"/>
        <end position="144"/>
    </location>
</feature>
<protein>
    <submittedName>
        <fullName evidence="3">Uncharacterized protein</fullName>
    </submittedName>
</protein>
<feature type="region of interest" description="Disordered" evidence="1">
    <location>
        <begin position="385"/>
        <end position="431"/>
    </location>
</feature>
<gene>
    <name evidence="3" type="ORF">CBER1_09418</name>
</gene>
<comment type="caution">
    <text evidence="3">The sequence shown here is derived from an EMBL/GenBank/DDBJ whole genome shotgun (WGS) entry which is preliminary data.</text>
</comment>
<organism evidence="3 4">
    <name type="scientific">Cercospora berteroae</name>
    <dbReference type="NCBI Taxonomy" id="357750"/>
    <lineage>
        <taxon>Eukaryota</taxon>
        <taxon>Fungi</taxon>
        <taxon>Dikarya</taxon>
        <taxon>Ascomycota</taxon>
        <taxon>Pezizomycotina</taxon>
        <taxon>Dothideomycetes</taxon>
        <taxon>Dothideomycetidae</taxon>
        <taxon>Mycosphaerellales</taxon>
        <taxon>Mycosphaerellaceae</taxon>
        <taxon>Cercospora</taxon>
    </lineage>
</organism>
<keyword evidence="4" id="KW-1185">Reference proteome</keyword>
<evidence type="ECO:0000256" key="2">
    <source>
        <dbReference type="SAM" id="SignalP"/>
    </source>
</evidence>
<evidence type="ECO:0000313" key="3">
    <source>
        <dbReference type="EMBL" id="PPJ57960.1"/>
    </source>
</evidence>
<dbReference type="AlphaFoldDB" id="A0A2S6CE02"/>
<feature type="compositionally biased region" description="Basic and acidic residues" evidence="1">
    <location>
        <begin position="123"/>
        <end position="135"/>
    </location>
</feature>
<name>A0A2S6CE02_9PEZI</name>
<reference evidence="4" key="1">
    <citation type="journal article" date="2017" name="bioRxiv">
        <title>Conservation of a gene cluster reveals novel cercosporin biosynthetic mechanisms and extends production to the genus Colletotrichum.</title>
        <authorList>
            <person name="de Jonge R."/>
            <person name="Ebert M.K."/>
            <person name="Huitt-Roehl C.R."/>
            <person name="Pal P."/>
            <person name="Suttle J.C."/>
            <person name="Spanner R.E."/>
            <person name="Neubauer J.D."/>
            <person name="Jurick W.M.II."/>
            <person name="Stott K.A."/>
            <person name="Secor G.A."/>
            <person name="Thomma B.P.H.J."/>
            <person name="Van de Peer Y."/>
            <person name="Townsend C.A."/>
            <person name="Bolton M.D."/>
        </authorList>
    </citation>
    <scope>NUCLEOTIDE SEQUENCE [LARGE SCALE GENOMIC DNA]</scope>
    <source>
        <strain evidence="4">CBS538.71</strain>
    </source>
</reference>
<feature type="compositionally biased region" description="Acidic residues" evidence="1">
    <location>
        <begin position="385"/>
        <end position="396"/>
    </location>
</feature>
<accession>A0A2S6CE02</accession>